<evidence type="ECO:0000256" key="6">
    <source>
        <dbReference type="ARBA" id="ARBA00055169"/>
    </source>
</evidence>
<dbReference type="InterPro" id="IPR035985">
    <property type="entry name" value="Ubiquitin-activating_enz"/>
</dbReference>
<comment type="catalytic activity">
    <reaction evidence="5">
        <text>[molybdopterin-synthase sulfur-carrier protein]-C-terminal Gly-Gly + ATP + H(+) = [molybdopterin-synthase sulfur-carrier protein]-C-terminal Gly-Gly-AMP + diphosphate</text>
        <dbReference type="Rhea" id="RHEA:43616"/>
        <dbReference type="Rhea" id="RHEA-COMP:12159"/>
        <dbReference type="Rhea" id="RHEA-COMP:12202"/>
        <dbReference type="ChEBI" id="CHEBI:15378"/>
        <dbReference type="ChEBI" id="CHEBI:30616"/>
        <dbReference type="ChEBI" id="CHEBI:33019"/>
        <dbReference type="ChEBI" id="CHEBI:90618"/>
        <dbReference type="ChEBI" id="CHEBI:90778"/>
        <dbReference type="EC" id="2.7.7.80"/>
    </reaction>
</comment>
<organism evidence="14 15">
    <name type="scientific">Desulfurispirillum indicum (strain ATCC BAA-1389 / DSM 22839 / S5)</name>
    <dbReference type="NCBI Taxonomy" id="653733"/>
    <lineage>
        <taxon>Bacteria</taxon>
        <taxon>Pseudomonadati</taxon>
        <taxon>Chrysiogenota</taxon>
        <taxon>Chrysiogenia</taxon>
        <taxon>Chrysiogenales</taxon>
        <taxon>Chrysiogenaceae</taxon>
        <taxon>Desulfurispirillum</taxon>
    </lineage>
</organism>
<evidence type="ECO:0000256" key="12">
    <source>
        <dbReference type="ARBA" id="ARBA00078531"/>
    </source>
</evidence>
<dbReference type="EMBL" id="CP002432">
    <property type="protein sequence ID" value="ADU67087.1"/>
    <property type="molecule type" value="Genomic_DNA"/>
</dbReference>
<dbReference type="KEGG" id="din:Selin_2371"/>
<evidence type="ECO:0000256" key="8">
    <source>
        <dbReference type="ARBA" id="ARBA00066884"/>
    </source>
</evidence>
<sequence>MDVQGRYRRNVQLPQIGEAGQRRLLDSRVLVIGAGGLGSPVSMYLAAAGVGHLGIADADVVDISNLQRQILHGTPDLDTPKVFSARARLRNINPDVDVKVYHQWITPENIAEVMEPYDFVVEATDNIHVKFLVNDACVLVGQPFSHGGIREFTGQTLTVNPGQTACLRCLFPEAPAREEKRVELGVLGSVAGMLGTIQATEAIKYLTGAGEPLYNTLLGFDALVMHFRKTKISRDPHCPLCGESPKIRTFEQLAAAF</sequence>
<dbReference type="PANTHER" id="PTHR10953:SF102">
    <property type="entry name" value="ADENYLYLTRANSFERASE AND SULFURTRANSFERASE MOCS3"/>
    <property type="match status" value="1"/>
</dbReference>
<gene>
    <name evidence="14" type="ordered locus">Selin_2371</name>
</gene>
<dbReference type="GO" id="GO:0004792">
    <property type="term" value="F:thiosulfate-cyanide sulfurtransferase activity"/>
    <property type="evidence" value="ECO:0007669"/>
    <property type="project" value="TreeGrafter"/>
</dbReference>
<dbReference type="OrthoDB" id="9804286at2"/>
<dbReference type="STRING" id="653733.Selin_2371"/>
<dbReference type="Proteomes" id="UP000002572">
    <property type="component" value="Chromosome"/>
</dbReference>
<keyword evidence="2" id="KW-0808">Transferase</keyword>
<evidence type="ECO:0000256" key="5">
    <source>
        <dbReference type="ARBA" id="ARBA00052218"/>
    </source>
</evidence>
<name>E6W4L4_DESIS</name>
<comment type="similarity">
    <text evidence="1">Belongs to the HesA/MoeB/ThiF family.</text>
</comment>
<dbReference type="GO" id="GO:0061605">
    <property type="term" value="F:molybdopterin-synthase adenylyltransferase activity"/>
    <property type="evidence" value="ECO:0007669"/>
    <property type="project" value="UniProtKB-EC"/>
</dbReference>
<dbReference type="EC" id="2.7.7.80" evidence="8"/>
<evidence type="ECO:0000259" key="13">
    <source>
        <dbReference type="Pfam" id="PF00899"/>
    </source>
</evidence>
<keyword evidence="3" id="KW-0547">Nucleotide-binding</keyword>
<dbReference type="GO" id="GO:0008146">
    <property type="term" value="F:sulfotransferase activity"/>
    <property type="evidence" value="ECO:0007669"/>
    <property type="project" value="TreeGrafter"/>
</dbReference>
<evidence type="ECO:0000256" key="9">
    <source>
        <dbReference type="ARBA" id="ARBA00073635"/>
    </source>
</evidence>
<feature type="domain" description="THIF-type NAD/FAD binding fold" evidence="13">
    <location>
        <begin position="7"/>
        <end position="239"/>
    </location>
</feature>
<dbReference type="GO" id="GO:0005829">
    <property type="term" value="C:cytosol"/>
    <property type="evidence" value="ECO:0007669"/>
    <property type="project" value="TreeGrafter"/>
</dbReference>
<dbReference type="InParanoid" id="E6W4L4"/>
<keyword evidence="4" id="KW-0067">ATP-binding</keyword>
<dbReference type="GO" id="GO:0005524">
    <property type="term" value="F:ATP binding"/>
    <property type="evidence" value="ECO:0007669"/>
    <property type="project" value="UniProtKB-KW"/>
</dbReference>
<accession>E6W4L4</accession>
<dbReference type="GO" id="GO:0008641">
    <property type="term" value="F:ubiquitin-like modifier activating enzyme activity"/>
    <property type="evidence" value="ECO:0007669"/>
    <property type="project" value="InterPro"/>
</dbReference>
<evidence type="ECO:0000313" key="15">
    <source>
        <dbReference type="Proteomes" id="UP000002572"/>
    </source>
</evidence>
<keyword evidence="15" id="KW-1185">Reference proteome</keyword>
<dbReference type="AlphaFoldDB" id="E6W4L4"/>
<dbReference type="CDD" id="cd00757">
    <property type="entry name" value="ThiF_MoeB_HesA_family"/>
    <property type="match status" value="1"/>
</dbReference>
<evidence type="ECO:0000256" key="1">
    <source>
        <dbReference type="ARBA" id="ARBA00009919"/>
    </source>
</evidence>
<evidence type="ECO:0000256" key="7">
    <source>
        <dbReference type="ARBA" id="ARBA00063809"/>
    </source>
</evidence>
<dbReference type="InterPro" id="IPR000594">
    <property type="entry name" value="ThiF_NAD_FAD-bd"/>
</dbReference>
<dbReference type="eggNOG" id="COG0476">
    <property type="taxonomic scope" value="Bacteria"/>
</dbReference>
<evidence type="ECO:0000256" key="4">
    <source>
        <dbReference type="ARBA" id="ARBA00022840"/>
    </source>
</evidence>
<proteinExistence type="inferred from homology"/>
<dbReference type="Gene3D" id="3.40.50.720">
    <property type="entry name" value="NAD(P)-binding Rossmann-like Domain"/>
    <property type="match status" value="1"/>
</dbReference>
<reference evidence="14 15" key="1">
    <citation type="submission" date="2010-12" db="EMBL/GenBank/DDBJ databases">
        <title>Complete sequence of Desulfurispirillum indicum S5.</title>
        <authorList>
            <consortium name="US DOE Joint Genome Institute"/>
            <person name="Lucas S."/>
            <person name="Copeland A."/>
            <person name="Lapidus A."/>
            <person name="Cheng J.-F."/>
            <person name="Goodwin L."/>
            <person name="Pitluck S."/>
            <person name="Chertkov O."/>
            <person name="Held B."/>
            <person name="Detter J.C."/>
            <person name="Han C."/>
            <person name="Tapia R."/>
            <person name="Land M."/>
            <person name="Hauser L."/>
            <person name="Kyrpides N."/>
            <person name="Ivanova N."/>
            <person name="Mikhailova N."/>
            <person name="Haggblom M."/>
            <person name="Rauschenbach I."/>
            <person name="Bini E."/>
            <person name="Woyke T."/>
        </authorList>
    </citation>
    <scope>NUCLEOTIDE SEQUENCE [LARGE SCALE GENOMIC DNA]</scope>
    <source>
        <strain evidence="15">ATCC BAA-1389 / DSM 22839 / S5</strain>
    </source>
</reference>
<dbReference type="FunFam" id="3.40.50.720:FF:000033">
    <property type="entry name" value="Adenylyltransferase and sulfurtransferase MOCS3"/>
    <property type="match status" value="1"/>
</dbReference>
<dbReference type="Pfam" id="PF00899">
    <property type="entry name" value="ThiF"/>
    <property type="match status" value="1"/>
</dbReference>
<evidence type="ECO:0000256" key="2">
    <source>
        <dbReference type="ARBA" id="ARBA00022679"/>
    </source>
</evidence>
<dbReference type="InterPro" id="IPR045886">
    <property type="entry name" value="ThiF/MoeB/HesA"/>
</dbReference>
<evidence type="ECO:0000256" key="11">
    <source>
        <dbReference type="ARBA" id="ARBA00075328"/>
    </source>
</evidence>
<comment type="function">
    <text evidence="6">Catalyzes the adenylation by ATP of the carboxyl group of the C-terminal glycine of sulfur carrier protein MoaD.</text>
</comment>
<dbReference type="RefSeq" id="WP_013506960.1">
    <property type="nucleotide sequence ID" value="NC_014836.1"/>
</dbReference>
<dbReference type="SUPFAM" id="SSF69572">
    <property type="entry name" value="Activating enzymes of the ubiquitin-like proteins"/>
    <property type="match status" value="1"/>
</dbReference>
<evidence type="ECO:0000313" key="14">
    <source>
        <dbReference type="EMBL" id="ADU67087.1"/>
    </source>
</evidence>
<evidence type="ECO:0000256" key="3">
    <source>
        <dbReference type="ARBA" id="ARBA00022741"/>
    </source>
</evidence>
<evidence type="ECO:0000256" key="10">
    <source>
        <dbReference type="ARBA" id="ARBA00075110"/>
    </source>
</evidence>
<protein>
    <recommendedName>
        <fullName evidence="9">Molybdopterin-synthase adenylyltransferase</fullName>
        <ecNumber evidence="8">2.7.7.80</ecNumber>
    </recommendedName>
    <alternativeName>
        <fullName evidence="12">MoaD protein adenylase</fullName>
    </alternativeName>
    <alternativeName>
        <fullName evidence="10">Molybdopterin-converting factor subunit 1 adenylase</fullName>
    </alternativeName>
    <alternativeName>
        <fullName evidence="11">Sulfur carrier protein MoaD adenylyltransferase</fullName>
    </alternativeName>
</protein>
<comment type="subunit">
    <text evidence="7">Homodimer. Forms a stable heterotetrameric complex of 2 MoeB and 2 MoaD during adenylation of MoaD.</text>
</comment>
<dbReference type="FunCoup" id="E6W4L4">
    <property type="interactions" value="506"/>
</dbReference>
<dbReference type="PANTHER" id="PTHR10953">
    <property type="entry name" value="UBIQUITIN-ACTIVATING ENZYME E1"/>
    <property type="match status" value="1"/>
</dbReference>
<dbReference type="HOGENOM" id="CLU_013325_10_0_0"/>